<dbReference type="AlphaFoldDB" id="A0AAV7JGS5"/>
<keyword evidence="2" id="KW-0560">Oxidoreductase</keyword>
<reference evidence="13 14" key="1">
    <citation type="journal article" date="2023" name="BMC Biol.">
        <title>The compact genome of the sponge Oopsacas minuta (Hexactinellida) is lacking key metazoan core genes.</title>
        <authorList>
            <person name="Santini S."/>
            <person name="Schenkelaars Q."/>
            <person name="Jourda C."/>
            <person name="Duchesne M."/>
            <person name="Belahbib H."/>
            <person name="Rocher C."/>
            <person name="Selva M."/>
            <person name="Riesgo A."/>
            <person name="Vervoort M."/>
            <person name="Leys S.P."/>
            <person name="Kodjabachian L."/>
            <person name="Le Bivic A."/>
            <person name="Borchiellini C."/>
            <person name="Claverie J.M."/>
            <person name="Renard E."/>
        </authorList>
    </citation>
    <scope>NUCLEOTIDE SEQUENCE [LARGE SCALE GENOMIC DNA]</scope>
    <source>
        <strain evidence="13">SPO-2</strain>
    </source>
</reference>
<evidence type="ECO:0000313" key="13">
    <source>
        <dbReference type="EMBL" id="KAI6648016.1"/>
    </source>
</evidence>
<comment type="catalytic activity">
    <reaction evidence="9">
        <text>(1R,2R)-1,2-dihydrobenzene-1,2-diol + NADP(+) = catechol + NADPH + H(+)</text>
        <dbReference type="Rhea" id="RHEA:16729"/>
        <dbReference type="ChEBI" id="CHEBI:10702"/>
        <dbReference type="ChEBI" id="CHEBI:15378"/>
        <dbReference type="ChEBI" id="CHEBI:18135"/>
        <dbReference type="ChEBI" id="CHEBI:57783"/>
        <dbReference type="ChEBI" id="CHEBI:58349"/>
        <dbReference type="EC" id="1.3.1.20"/>
    </reaction>
</comment>
<keyword evidence="14" id="KW-1185">Reference proteome</keyword>
<dbReference type="SUPFAM" id="SSF55347">
    <property type="entry name" value="Glyceraldehyde-3-phosphate dehydrogenase-like, C-terminal domain"/>
    <property type="match status" value="1"/>
</dbReference>
<sequence length="334" mass="36777">MELKWGILSAGKISNDFVSAIKTLPSAEHQVVAVAARDKKSAQEFAIFHTIPKFYGGYQGLFTDEEVQIVYIGVTNPQHLECVRQALIHKKHVLCEKPLGINCREVEEMITIARANKVFFMEALWSRFLPSTTALREELIKGSIGEIRYIQAEIGIHPLPMPTRLSDPDLGGGSILDLGVYAVNIVSMVMGNKRPSKIYVAGSRNDKGVDESAYFTLEYPGDVVAQLACSVVVEMGNALSVYGSKGFLRLVAPFAATEELETSDGVREFPFPPSDAKFNFRGSVALCYEAAHCRECIMQGKIESPIMPLEDSLVVCGILDEARKQLGVKFPQDI</sequence>
<dbReference type="GO" id="GO:0047115">
    <property type="term" value="F:trans-1,2-dihydrobenzene-1,2-diol dehydrogenase activity"/>
    <property type="evidence" value="ECO:0007669"/>
    <property type="project" value="UniProtKB-EC"/>
</dbReference>
<evidence type="ECO:0000256" key="4">
    <source>
        <dbReference type="ARBA" id="ARBA00038984"/>
    </source>
</evidence>
<dbReference type="PANTHER" id="PTHR22604">
    <property type="entry name" value="OXIDOREDUCTASES"/>
    <property type="match status" value="1"/>
</dbReference>
<comment type="similarity">
    <text evidence="1">Belongs to the Gfo/Idh/MocA family.</text>
</comment>
<dbReference type="SUPFAM" id="SSF51735">
    <property type="entry name" value="NAD(P)-binding Rossmann-fold domains"/>
    <property type="match status" value="1"/>
</dbReference>
<accession>A0AAV7JGS5</accession>
<name>A0AAV7JGS5_9METZ</name>
<dbReference type="EC" id="1.3.1.20" evidence="3"/>
<evidence type="ECO:0000256" key="3">
    <source>
        <dbReference type="ARBA" id="ARBA00038853"/>
    </source>
</evidence>
<dbReference type="InterPro" id="IPR050984">
    <property type="entry name" value="Gfo/Idh/MocA_domain"/>
</dbReference>
<dbReference type="EC" id="1.1.1.179" evidence="4"/>
<evidence type="ECO:0000259" key="11">
    <source>
        <dbReference type="Pfam" id="PF01408"/>
    </source>
</evidence>
<dbReference type="InterPro" id="IPR036291">
    <property type="entry name" value="NAD(P)-bd_dom_sf"/>
</dbReference>
<proteinExistence type="inferred from homology"/>
<dbReference type="InterPro" id="IPR000683">
    <property type="entry name" value="Gfo/Idh/MocA-like_OxRdtase_N"/>
</dbReference>
<dbReference type="InterPro" id="IPR055170">
    <property type="entry name" value="GFO_IDH_MocA-like_dom"/>
</dbReference>
<feature type="domain" description="Gfo/Idh/MocA-like oxidoreductase N-terminal" evidence="11">
    <location>
        <begin position="4"/>
        <end position="121"/>
    </location>
</feature>
<evidence type="ECO:0000256" key="8">
    <source>
        <dbReference type="ARBA" id="ARBA00043025"/>
    </source>
</evidence>
<dbReference type="Pfam" id="PF01408">
    <property type="entry name" value="GFO_IDH_MocA"/>
    <property type="match status" value="1"/>
</dbReference>
<dbReference type="Pfam" id="PF22725">
    <property type="entry name" value="GFO_IDH_MocA_C3"/>
    <property type="match status" value="1"/>
</dbReference>
<evidence type="ECO:0000256" key="1">
    <source>
        <dbReference type="ARBA" id="ARBA00010928"/>
    </source>
</evidence>
<organism evidence="13 14">
    <name type="scientific">Oopsacas minuta</name>
    <dbReference type="NCBI Taxonomy" id="111878"/>
    <lineage>
        <taxon>Eukaryota</taxon>
        <taxon>Metazoa</taxon>
        <taxon>Porifera</taxon>
        <taxon>Hexactinellida</taxon>
        <taxon>Hexasterophora</taxon>
        <taxon>Lyssacinosida</taxon>
        <taxon>Leucopsacidae</taxon>
        <taxon>Oopsacas</taxon>
    </lineage>
</organism>
<comment type="catalytic activity">
    <reaction evidence="10">
        <text>D-xylose + NADP(+) = D-xylono-1,5-lactone + NADPH + H(+)</text>
        <dbReference type="Rhea" id="RHEA:22000"/>
        <dbReference type="ChEBI" id="CHEBI:15378"/>
        <dbReference type="ChEBI" id="CHEBI:15867"/>
        <dbReference type="ChEBI" id="CHEBI:53455"/>
        <dbReference type="ChEBI" id="CHEBI:57783"/>
        <dbReference type="ChEBI" id="CHEBI:58349"/>
        <dbReference type="EC" id="1.1.1.179"/>
    </reaction>
</comment>
<evidence type="ECO:0000256" key="6">
    <source>
        <dbReference type="ARBA" id="ARBA00042926"/>
    </source>
</evidence>
<evidence type="ECO:0000256" key="5">
    <source>
        <dbReference type="ARBA" id="ARBA00040603"/>
    </source>
</evidence>
<dbReference type="Gene3D" id="3.40.50.720">
    <property type="entry name" value="NAD(P)-binding Rossmann-like Domain"/>
    <property type="match status" value="1"/>
</dbReference>
<comment type="caution">
    <text evidence="13">The sequence shown here is derived from an EMBL/GenBank/DDBJ whole genome shotgun (WGS) entry which is preliminary data.</text>
</comment>
<dbReference type="GO" id="GO:0047837">
    <property type="term" value="F:D-xylose 1-dehydrogenase (NADP+) activity"/>
    <property type="evidence" value="ECO:0007669"/>
    <property type="project" value="UniProtKB-EC"/>
</dbReference>
<feature type="domain" description="GFO/IDH/MocA-like oxidoreductase" evidence="12">
    <location>
        <begin position="134"/>
        <end position="248"/>
    </location>
</feature>
<dbReference type="Gene3D" id="3.30.360.10">
    <property type="entry name" value="Dihydrodipicolinate Reductase, domain 2"/>
    <property type="match status" value="1"/>
</dbReference>
<dbReference type="GO" id="GO:0000166">
    <property type="term" value="F:nucleotide binding"/>
    <property type="evidence" value="ECO:0007669"/>
    <property type="project" value="InterPro"/>
</dbReference>
<evidence type="ECO:0000256" key="7">
    <source>
        <dbReference type="ARBA" id="ARBA00042988"/>
    </source>
</evidence>
<evidence type="ECO:0000259" key="12">
    <source>
        <dbReference type="Pfam" id="PF22725"/>
    </source>
</evidence>
<dbReference type="Proteomes" id="UP001165289">
    <property type="component" value="Unassembled WGS sequence"/>
</dbReference>
<protein>
    <recommendedName>
        <fullName evidence="5">Trans-1,2-dihydrobenzene-1,2-diol dehydrogenase</fullName>
        <ecNumber evidence="4">1.1.1.179</ecNumber>
        <ecNumber evidence="3">1.3.1.20</ecNumber>
    </recommendedName>
    <alternativeName>
        <fullName evidence="8">D-xylose 1-dehydrogenase</fullName>
    </alternativeName>
    <alternativeName>
        <fullName evidence="7">D-xylose-NADP dehydrogenase</fullName>
    </alternativeName>
    <alternativeName>
        <fullName evidence="6">Dimeric dihydrodiol dehydrogenase</fullName>
    </alternativeName>
</protein>
<evidence type="ECO:0000313" key="14">
    <source>
        <dbReference type="Proteomes" id="UP001165289"/>
    </source>
</evidence>
<evidence type="ECO:0000256" key="9">
    <source>
        <dbReference type="ARBA" id="ARBA00047423"/>
    </source>
</evidence>
<gene>
    <name evidence="13" type="ORF">LOD99_8343</name>
</gene>
<evidence type="ECO:0000256" key="2">
    <source>
        <dbReference type="ARBA" id="ARBA00023002"/>
    </source>
</evidence>
<dbReference type="PANTHER" id="PTHR22604:SF105">
    <property type="entry name" value="TRANS-1,2-DIHYDROBENZENE-1,2-DIOL DEHYDROGENASE"/>
    <property type="match status" value="1"/>
</dbReference>
<dbReference type="EMBL" id="JAKMXF010000334">
    <property type="protein sequence ID" value="KAI6648016.1"/>
    <property type="molecule type" value="Genomic_DNA"/>
</dbReference>
<evidence type="ECO:0000256" key="10">
    <source>
        <dbReference type="ARBA" id="ARBA00049233"/>
    </source>
</evidence>